<feature type="domain" description="SAF" evidence="1">
    <location>
        <begin position="60"/>
        <end position="116"/>
    </location>
</feature>
<reference evidence="3" key="1">
    <citation type="submission" date="2020-05" db="EMBL/GenBank/DDBJ databases">
        <authorList>
            <person name="Chiriac C."/>
            <person name="Salcher M."/>
            <person name="Ghai R."/>
            <person name="Kavagutti S V."/>
        </authorList>
    </citation>
    <scope>NUCLEOTIDE SEQUENCE</scope>
</reference>
<dbReference type="AlphaFoldDB" id="A0A6J6V6L7"/>
<sequence length="217" mass="23067">MPSLVNRFSSVLRNISITTTKRALLLRVAAALLALITAIDVASTINELHSRSEALGRTYTVVVARHDLPAGHKIVSSDLRSIQLHSPPPRPEVPAHAIGEQIATPVLKGNVVTTRHLGVAEAAIPEGTRGVRVLSNDARQLHARDVVDVYVTLDPERFNGGEPTREVISGARIIRVDRTSEGTAATLAVPLELVSRVAFAAASGVITLASVPVLGER</sequence>
<dbReference type="EMBL" id="CAEZZU010000001">
    <property type="protein sequence ID" value="CAB4766798.1"/>
    <property type="molecule type" value="Genomic_DNA"/>
</dbReference>
<organism evidence="3">
    <name type="scientific">freshwater metagenome</name>
    <dbReference type="NCBI Taxonomy" id="449393"/>
    <lineage>
        <taxon>unclassified sequences</taxon>
        <taxon>metagenomes</taxon>
        <taxon>ecological metagenomes</taxon>
    </lineage>
</organism>
<evidence type="ECO:0000313" key="3">
    <source>
        <dbReference type="EMBL" id="CAB4766798.1"/>
    </source>
</evidence>
<dbReference type="InterPro" id="IPR013974">
    <property type="entry name" value="SAF"/>
</dbReference>
<accession>A0A6J6V6L7</accession>
<dbReference type="EMBL" id="CAEZWM010000019">
    <property type="protein sequence ID" value="CAB4648966.1"/>
    <property type="molecule type" value="Genomic_DNA"/>
</dbReference>
<protein>
    <submittedName>
        <fullName evidence="3">Unannotated protein</fullName>
    </submittedName>
</protein>
<dbReference type="EMBL" id="CAFBOR010000253">
    <property type="protein sequence ID" value="CAB5000299.1"/>
    <property type="molecule type" value="Genomic_DNA"/>
</dbReference>
<evidence type="ECO:0000313" key="4">
    <source>
        <dbReference type="EMBL" id="CAB5000299.1"/>
    </source>
</evidence>
<proteinExistence type="predicted"/>
<name>A0A6J6V6L7_9ZZZZ</name>
<dbReference type="CDD" id="cd11614">
    <property type="entry name" value="SAF_CpaB_FlgA_like"/>
    <property type="match status" value="1"/>
</dbReference>
<gene>
    <name evidence="2" type="ORF">UFOPK2242_00283</name>
    <name evidence="3" type="ORF">UFOPK2925_00024</name>
    <name evidence="4" type="ORF">UFOPK3974_01466</name>
</gene>
<dbReference type="Pfam" id="PF08666">
    <property type="entry name" value="SAF"/>
    <property type="match status" value="1"/>
</dbReference>
<evidence type="ECO:0000259" key="1">
    <source>
        <dbReference type="Pfam" id="PF08666"/>
    </source>
</evidence>
<evidence type="ECO:0000313" key="2">
    <source>
        <dbReference type="EMBL" id="CAB4648966.1"/>
    </source>
</evidence>